<evidence type="ECO:0000256" key="2">
    <source>
        <dbReference type="ARBA" id="ARBA00005752"/>
    </source>
</evidence>
<evidence type="ECO:0000259" key="11">
    <source>
        <dbReference type="PROSITE" id="PS51278"/>
    </source>
</evidence>
<feature type="site" description="Important for beta-aspartyl-AMP intermediate formation" evidence="10">
    <location>
        <position position="379"/>
    </location>
</feature>
<dbReference type="Gene3D" id="3.60.20.10">
    <property type="entry name" value="Glutamine Phosphoribosylpyrophosphate, subunit 1, domain 1"/>
    <property type="match status" value="1"/>
</dbReference>
<evidence type="ECO:0000256" key="10">
    <source>
        <dbReference type="PIRSR" id="PIRSR001589-3"/>
    </source>
</evidence>
<keyword evidence="12" id="KW-0436">Ligase</keyword>
<dbReference type="GO" id="GO:0004066">
    <property type="term" value="F:asparagine synthase (glutamine-hydrolyzing) activity"/>
    <property type="evidence" value="ECO:0007669"/>
    <property type="project" value="UniProtKB-EC"/>
</dbReference>
<dbReference type="InterPro" id="IPR033738">
    <property type="entry name" value="AsnB_N"/>
</dbReference>
<dbReference type="GO" id="GO:0006529">
    <property type="term" value="P:asparagine biosynthetic process"/>
    <property type="evidence" value="ECO:0007669"/>
    <property type="project" value="UniProtKB-KW"/>
</dbReference>
<evidence type="ECO:0000256" key="3">
    <source>
        <dbReference type="ARBA" id="ARBA00012737"/>
    </source>
</evidence>
<dbReference type="InterPro" id="IPR014729">
    <property type="entry name" value="Rossmann-like_a/b/a_fold"/>
</dbReference>
<comment type="catalytic activity">
    <reaction evidence="7">
        <text>L-aspartate + L-glutamine + ATP + H2O = L-asparagine + L-glutamate + AMP + diphosphate + H(+)</text>
        <dbReference type="Rhea" id="RHEA:12228"/>
        <dbReference type="ChEBI" id="CHEBI:15377"/>
        <dbReference type="ChEBI" id="CHEBI:15378"/>
        <dbReference type="ChEBI" id="CHEBI:29985"/>
        <dbReference type="ChEBI" id="CHEBI:29991"/>
        <dbReference type="ChEBI" id="CHEBI:30616"/>
        <dbReference type="ChEBI" id="CHEBI:33019"/>
        <dbReference type="ChEBI" id="CHEBI:58048"/>
        <dbReference type="ChEBI" id="CHEBI:58359"/>
        <dbReference type="ChEBI" id="CHEBI:456215"/>
        <dbReference type="EC" id="6.3.5.4"/>
    </reaction>
</comment>
<dbReference type="InterPro" id="IPR017932">
    <property type="entry name" value="GATase_2_dom"/>
</dbReference>
<dbReference type="Proteomes" id="UP000594464">
    <property type="component" value="Chromosome"/>
</dbReference>
<keyword evidence="8" id="KW-0028">Amino-acid biosynthesis</keyword>
<evidence type="ECO:0000256" key="6">
    <source>
        <dbReference type="ARBA" id="ARBA00022962"/>
    </source>
</evidence>
<dbReference type="PANTHER" id="PTHR43284">
    <property type="entry name" value="ASPARAGINE SYNTHETASE (GLUTAMINE-HYDROLYZING)"/>
    <property type="match status" value="1"/>
</dbReference>
<evidence type="ECO:0000256" key="9">
    <source>
        <dbReference type="PIRSR" id="PIRSR001589-2"/>
    </source>
</evidence>
<sequence>MCGFAGSFKPTGNVCSDEILTAMRDQMIHRGPDGAGIWRETEGRCGLAHRRLSIIDLSESASQPMANHDGSVVLAFNGEIYNHREIRKELEATGRYQWLTDHSDTEALLHAYEEWGMDCMQRLHGMFAFAVYDARDKARPFLHLVRDRVGVKPLYITRTLKGEWLFASEIKAFFPHPDMTKEMDLTAFWHYLTFIVAPAPMTLFKGIFKIPAGHFVSIDASGRAVAHSYWDCLPDKNTLLTPNDISEEEATRRLTELLKKSIERRMVSDVPFGVLLSGGVDSSMNVALMSELMDRPVSTFSIGYEGKEDYNEFQFARRVSQRYKTDHHETLINRNEMQEFLPQLVHIQDEPVADNVCIPLFFLSRLVKQSGTTVVQVGEGADENFLGYWWVEHFRKKAEEVYNPMRNQQLSWWKKMFIKGKSLQPGLLSGEDLEIQKRAQAGQELFWGGATCWWGEMRDQLTPNPSPFMQTVECPIENLLPDSYRELDSHNVVASYMDRLEGRLSEPEILQKIPYMEHKLRLPEHLLMRVDKLTMAHSVEARVPFLDHELVEFAVRLPPSYKLWEGLGKKILKKASEPYLDHDIIYRKKQGFGAPMDEWFMEGDFGEKCLSAFKRSHISKSKLLNNDYFTDLIRHQMKQGGGYSFHIWTVMNAVLWHEYWVEGKADCF</sequence>
<keyword evidence="6 8" id="KW-0315">Glutamine amidotransferase</keyword>
<comment type="pathway">
    <text evidence="1">Amino-acid biosynthesis; L-asparagine biosynthesis; L-asparagine from L-aspartate (L-Gln route): step 1/1.</text>
</comment>
<dbReference type="CDD" id="cd01991">
    <property type="entry name" value="Asn_synthase_B_C"/>
    <property type="match status" value="1"/>
</dbReference>
<dbReference type="Pfam" id="PF13537">
    <property type="entry name" value="GATase_7"/>
    <property type="match status" value="1"/>
</dbReference>
<dbReference type="GO" id="GO:0005524">
    <property type="term" value="F:ATP binding"/>
    <property type="evidence" value="ECO:0007669"/>
    <property type="project" value="UniProtKB-KW"/>
</dbReference>
<evidence type="ECO:0000256" key="7">
    <source>
        <dbReference type="ARBA" id="ARBA00048741"/>
    </source>
</evidence>
<comment type="similarity">
    <text evidence="2">Belongs to the asparagine synthetase family.</text>
</comment>
<dbReference type="InterPro" id="IPR029055">
    <property type="entry name" value="Ntn_hydrolases_N"/>
</dbReference>
<dbReference type="CDD" id="cd00712">
    <property type="entry name" value="AsnB"/>
    <property type="match status" value="1"/>
</dbReference>
<dbReference type="InterPro" id="IPR001962">
    <property type="entry name" value="Asn_synthase"/>
</dbReference>
<keyword evidence="4 9" id="KW-0547">Nucleotide-binding</keyword>
<reference evidence="13" key="1">
    <citation type="submission" date="2020-02" db="EMBL/GenBank/DDBJ databases">
        <title>Genomic and physiological characterization of two novel Nitrospinaceae genera.</title>
        <authorList>
            <person name="Mueller A.J."/>
            <person name="Jung M.-Y."/>
            <person name="Strachan C.R."/>
            <person name="Herbold C.W."/>
            <person name="Kirkegaard R.H."/>
            <person name="Daims H."/>
        </authorList>
    </citation>
    <scope>NUCLEOTIDE SEQUENCE [LARGE SCALE GENOMIC DNA]</scope>
</reference>
<evidence type="ECO:0000256" key="5">
    <source>
        <dbReference type="ARBA" id="ARBA00022840"/>
    </source>
</evidence>
<dbReference type="InterPro" id="IPR051786">
    <property type="entry name" value="ASN_synthetase/amidase"/>
</dbReference>
<keyword evidence="5 9" id="KW-0067">ATP-binding</keyword>
<dbReference type="NCBIfam" id="TIGR01536">
    <property type="entry name" value="asn_synth_AEB"/>
    <property type="match status" value="1"/>
</dbReference>
<protein>
    <recommendedName>
        <fullName evidence="3">asparagine synthase (glutamine-hydrolyzing)</fullName>
        <ecNumber evidence="3">6.3.5.4</ecNumber>
    </recommendedName>
</protein>
<evidence type="ECO:0000256" key="8">
    <source>
        <dbReference type="PIRSR" id="PIRSR001589-1"/>
    </source>
</evidence>
<name>A0A7T0C2F2_9BACT</name>
<dbReference type="Gene3D" id="3.40.50.620">
    <property type="entry name" value="HUPs"/>
    <property type="match status" value="2"/>
</dbReference>
<dbReference type="PANTHER" id="PTHR43284:SF1">
    <property type="entry name" value="ASPARAGINE SYNTHETASE"/>
    <property type="match status" value="1"/>
</dbReference>
<dbReference type="KEGG" id="nva:G3M78_07880"/>
<dbReference type="GO" id="GO:0005829">
    <property type="term" value="C:cytosol"/>
    <property type="evidence" value="ECO:0007669"/>
    <property type="project" value="TreeGrafter"/>
</dbReference>
<feature type="binding site" evidence="9">
    <location>
        <position position="302"/>
    </location>
    <ligand>
        <name>ATP</name>
        <dbReference type="ChEBI" id="CHEBI:30616"/>
    </ligand>
</feature>
<dbReference type="SUPFAM" id="SSF56235">
    <property type="entry name" value="N-terminal nucleophile aminohydrolases (Ntn hydrolases)"/>
    <property type="match status" value="1"/>
</dbReference>
<feature type="active site" description="For GATase activity" evidence="8">
    <location>
        <position position="2"/>
    </location>
</feature>
<dbReference type="EMBL" id="CP048620">
    <property type="protein sequence ID" value="QPJ65312.1"/>
    <property type="molecule type" value="Genomic_DNA"/>
</dbReference>
<feature type="binding site" evidence="9">
    <location>
        <position position="104"/>
    </location>
    <ligand>
        <name>L-glutamine</name>
        <dbReference type="ChEBI" id="CHEBI:58359"/>
    </ligand>
</feature>
<dbReference type="PROSITE" id="PS51278">
    <property type="entry name" value="GATASE_TYPE_2"/>
    <property type="match status" value="1"/>
</dbReference>
<dbReference type="AlphaFoldDB" id="A0A7T0C2F2"/>
<evidence type="ECO:0000256" key="4">
    <source>
        <dbReference type="ARBA" id="ARBA00022741"/>
    </source>
</evidence>
<evidence type="ECO:0000313" key="13">
    <source>
        <dbReference type="Proteomes" id="UP000594464"/>
    </source>
</evidence>
<dbReference type="PIRSF" id="PIRSF001589">
    <property type="entry name" value="Asn_synthetase_glu-h"/>
    <property type="match status" value="1"/>
</dbReference>
<organism evidence="12 13">
    <name type="scientific">Candidatus Nitrohelix vancouverensis</name>
    <dbReference type="NCBI Taxonomy" id="2705534"/>
    <lineage>
        <taxon>Bacteria</taxon>
        <taxon>Pseudomonadati</taxon>
        <taxon>Nitrospinota/Tectimicrobiota group</taxon>
        <taxon>Nitrospinota</taxon>
        <taxon>Nitrospinia</taxon>
        <taxon>Nitrospinales</taxon>
        <taxon>Nitrospinaceae</taxon>
        <taxon>Candidatus Nitrohelix</taxon>
    </lineage>
</organism>
<keyword evidence="8" id="KW-0061">Asparagine biosynthesis</keyword>
<dbReference type="InterPro" id="IPR006426">
    <property type="entry name" value="Asn_synth_AEB"/>
</dbReference>
<dbReference type="Pfam" id="PF00733">
    <property type="entry name" value="Asn_synthase"/>
    <property type="match status" value="1"/>
</dbReference>
<accession>A0A7T0C2F2</accession>
<gene>
    <name evidence="12" type="primary">asnB</name>
    <name evidence="12" type="ORF">G3M78_07880</name>
</gene>
<feature type="domain" description="Glutamine amidotransferase type-2" evidence="11">
    <location>
        <begin position="2"/>
        <end position="221"/>
    </location>
</feature>
<evidence type="ECO:0000256" key="1">
    <source>
        <dbReference type="ARBA" id="ARBA00005187"/>
    </source>
</evidence>
<evidence type="ECO:0000313" key="12">
    <source>
        <dbReference type="EMBL" id="QPJ65312.1"/>
    </source>
</evidence>
<dbReference type="EC" id="6.3.5.4" evidence="3"/>
<proteinExistence type="inferred from homology"/>
<feature type="binding site" evidence="9">
    <location>
        <position position="275"/>
    </location>
    <ligand>
        <name>ATP</name>
        <dbReference type="ChEBI" id="CHEBI:30616"/>
    </ligand>
</feature>
<dbReference type="SUPFAM" id="SSF52402">
    <property type="entry name" value="Adenine nucleotide alpha hydrolases-like"/>
    <property type="match status" value="1"/>
</dbReference>